<comment type="caution">
    <text evidence="2">The sequence shown here is derived from an EMBL/GenBank/DDBJ whole genome shotgun (WGS) entry which is preliminary data.</text>
</comment>
<dbReference type="AlphaFoldDB" id="A0ABD0V7K8"/>
<feature type="region of interest" description="Disordered" evidence="1">
    <location>
        <begin position="37"/>
        <end position="62"/>
    </location>
</feature>
<dbReference type="Proteomes" id="UP001552299">
    <property type="component" value="Unassembled WGS sequence"/>
</dbReference>
<evidence type="ECO:0000313" key="2">
    <source>
        <dbReference type="EMBL" id="KAL0921077.1"/>
    </source>
</evidence>
<evidence type="ECO:0000313" key="3">
    <source>
        <dbReference type="Proteomes" id="UP001552299"/>
    </source>
</evidence>
<dbReference type="EMBL" id="JANQDX010000007">
    <property type="protein sequence ID" value="KAL0921077.1"/>
    <property type="molecule type" value="Genomic_DNA"/>
</dbReference>
<protein>
    <submittedName>
        <fullName evidence="2">Uncharacterized protein</fullName>
    </submittedName>
</protein>
<gene>
    <name evidence="2" type="ORF">M5K25_008109</name>
</gene>
<keyword evidence="3" id="KW-1185">Reference proteome</keyword>
<sequence>MTLIKLLSRHEKIEGKFFILDEMLKKLFKGQQKTALSEAREAAGNQENEKNPNPIRRKEDQECSLHSAKEAKGWSCSIFGQARRITCRFRPSKEKKPVDFDQEEEEFPYFSQQGERCCIFQPSKNGTVSGHSRLALYISHLKHSKNGSLWRDAAKV</sequence>
<accession>A0ABD0V7K8</accession>
<proteinExistence type="predicted"/>
<reference evidence="2 3" key="1">
    <citation type="journal article" date="2024" name="Plant Biotechnol. J.">
        <title>Dendrobium thyrsiflorum genome and its molecular insights into genes involved in important horticultural traits.</title>
        <authorList>
            <person name="Chen B."/>
            <person name="Wang J.Y."/>
            <person name="Zheng P.J."/>
            <person name="Li K.L."/>
            <person name="Liang Y.M."/>
            <person name="Chen X.F."/>
            <person name="Zhang C."/>
            <person name="Zhao X."/>
            <person name="He X."/>
            <person name="Zhang G.Q."/>
            <person name="Liu Z.J."/>
            <person name="Xu Q."/>
        </authorList>
    </citation>
    <scope>NUCLEOTIDE SEQUENCE [LARGE SCALE GENOMIC DNA]</scope>
    <source>
        <strain evidence="2">GZMU011</strain>
    </source>
</reference>
<name>A0ABD0V7K8_DENTH</name>
<organism evidence="2 3">
    <name type="scientific">Dendrobium thyrsiflorum</name>
    <name type="common">Pinecone-like raceme dendrobium</name>
    <name type="synonym">Orchid</name>
    <dbReference type="NCBI Taxonomy" id="117978"/>
    <lineage>
        <taxon>Eukaryota</taxon>
        <taxon>Viridiplantae</taxon>
        <taxon>Streptophyta</taxon>
        <taxon>Embryophyta</taxon>
        <taxon>Tracheophyta</taxon>
        <taxon>Spermatophyta</taxon>
        <taxon>Magnoliopsida</taxon>
        <taxon>Liliopsida</taxon>
        <taxon>Asparagales</taxon>
        <taxon>Orchidaceae</taxon>
        <taxon>Epidendroideae</taxon>
        <taxon>Malaxideae</taxon>
        <taxon>Dendrobiinae</taxon>
        <taxon>Dendrobium</taxon>
    </lineage>
</organism>
<evidence type="ECO:0000256" key="1">
    <source>
        <dbReference type="SAM" id="MobiDB-lite"/>
    </source>
</evidence>